<dbReference type="RefSeq" id="XP_058346234.1">
    <property type="nucleotide sequence ID" value="XM_058483145.1"/>
</dbReference>
<organism evidence="1 2">
    <name type="scientific">Lichtheimia ornata</name>
    <dbReference type="NCBI Taxonomy" id="688661"/>
    <lineage>
        <taxon>Eukaryota</taxon>
        <taxon>Fungi</taxon>
        <taxon>Fungi incertae sedis</taxon>
        <taxon>Mucoromycota</taxon>
        <taxon>Mucoromycotina</taxon>
        <taxon>Mucoromycetes</taxon>
        <taxon>Mucorales</taxon>
        <taxon>Lichtheimiaceae</taxon>
        <taxon>Lichtheimia</taxon>
    </lineage>
</organism>
<dbReference type="Proteomes" id="UP001234581">
    <property type="component" value="Unassembled WGS sequence"/>
</dbReference>
<proteinExistence type="predicted"/>
<comment type="caution">
    <text evidence="1">The sequence shown here is derived from an EMBL/GenBank/DDBJ whole genome shotgun (WGS) entry which is preliminary data.</text>
</comment>
<protein>
    <submittedName>
        <fullName evidence="1">Uncharacterized protein</fullName>
    </submittedName>
</protein>
<accession>A0AAD7VA97</accession>
<gene>
    <name evidence="1" type="ORF">O0I10_003071</name>
</gene>
<evidence type="ECO:0000313" key="2">
    <source>
        <dbReference type="Proteomes" id="UP001234581"/>
    </source>
</evidence>
<sequence>MQHCWDGMILKAIDKYKSTDANDGIAQARSEINQQKPTMVAGLNEKIDNMSKSGLVTFDDRSWFREECSTTLSDQRG</sequence>
<reference evidence="1 2" key="1">
    <citation type="submission" date="2023-03" db="EMBL/GenBank/DDBJ databases">
        <title>Genome sequence of Lichtheimia ornata CBS 291.66.</title>
        <authorList>
            <person name="Mohabir J.T."/>
            <person name="Shea T.P."/>
            <person name="Kurbessoian T."/>
            <person name="Berby B."/>
            <person name="Fontaine J."/>
            <person name="Livny J."/>
            <person name="Gnirke A."/>
            <person name="Stajich J.E."/>
            <person name="Cuomo C.A."/>
        </authorList>
    </citation>
    <scope>NUCLEOTIDE SEQUENCE [LARGE SCALE GENOMIC DNA]</scope>
    <source>
        <strain evidence="1">CBS 291.66</strain>
    </source>
</reference>
<keyword evidence="2" id="KW-1185">Reference proteome</keyword>
<evidence type="ECO:0000313" key="1">
    <source>
        <dbReference type="EMBL" id="KAJ8661321.1"/>
    </source>
</evidence>
<dbReference type="EMBL" id="JARTCD010000009">
    <property type="protein sequence ID" value="KAJ8661321.1"/>
    <property type="molecule type" value="Genomic_DNA"/>
</dbReference>
<dbReference type="GeneID" id="83210484"/>
<name>A0AAD7VA97_9FUNG</name>
<dbReference type="AlphaFoldDB" id="A0AAD7VA97"/>